<dbReference type="EMBL" id="JAKTTI010000038">
    <property type="protein sequence ID" value="MCH1627299.1"/>
    <property type="molecule type" value="Genomic_DNA"/>
</dbReference>
<organism evidence="1 2">
    <name type="scientific">Fredinandcohnia quinoae</name>
    <dbReference type="NCBI Taxonomy" id="2918902"/>
    <lineage>
        <taxon>Bacteria</taxon>
        <taxon>Bacillati</taxon>
        <taxon>Bacillota</taxon>
        <taxon>Bacilli</taxon>
        <taxon>Bacillales</taxon>
        <taxon>Bacillaceae</taxon>
        <taxon>Fredinandcohnia</taxon>
    </lineage>
</organism>
<keyword evidence="2" id="KW-1185">Reference proteome</keyword>
<accession>A0AAW5E732</accession>
<proteinExistence type="predicted"/>
<protein>
    <submittedName>
        <fullName evidence="1">Cytosolic protein</fullName>
    </submittedName>
</protein>
<reference evidence="1" key="1">
    <citation type="submission" date="2022-02" db="EMBL/GenBank/DDBJ databases">
        <title>Fredinandcohnia quinoae sp. nov. isolated from Chenopodium quinoa seeds.</title>
        <authorList>
            <person name="Saati-Santamaria Z."/>
            <person name="Flores-Felix J.D."/>
            <person name="Igual J.M."/>
            <person name="Velazquez E."/>
            <person name="Garcia-Fraile P."/>
            <person name="Martinez-Molina E."/>
        </authorList>
    </citation>
    <scope>NUCLEOTIDE SEQUENCE</scope>
    <source>
        <strain evidence="1">SECRCQ15</strain>
    </source>
</reference>
<name>A0AAW5E732_9BACI</name>
<dbReference type="RefSeq" id="WP_240257220.1">
    <property type="nucleotide sequence ID" value="NZ_JAKTTI010000038.1"/>
</dbReference>
<gene>
    <name evidence="1" type="ORF">MJG50_18345</name>
</gene>
<comment type="caution">
    <text evidence="1">The sequence shown here is derived from an EMBL/GenBank/DDBJ whole genome shotgun (WGS) entry which is preliminary data.</text>
</comment>
<dbReference type="Proteomes" id="UP001431131">
    <property type="component" value="Unassembled WGS sequence"/>
</dbReference>
<evidence type="ECO:0000313" key="1">
    <source>
        <dbReference type="EMBL" id="MCH1627299.1"/>
    </source>
</evidence>
<sequence>MGFKQTFQMLTTSHSETSDNHWDELLKSHYYKSTNKKTIDAVKSVIEGLDGYHITSISEERGEMSVSVKKRKKAFVVVTIISVRPFETAVDFAVSTDTKVLPTDFGFSRKVIKELYENLDKALTFIGTGARK</sequence>
<evidence type="ECO:0000313" key="2">
    <source>
        <dbReference type="Proteomes" id="UP001431131"/>
    </source>
</evidence>
<dbReference type="AlphaFoldDB" id="A0AAW5E732"/>